<gene>
    <name evidence="9" type="ORF">D0X99_01230</name>
</gene>
<proteinExistence type="inferred from homology"/>
<dbReference type="GO" id="GO:0016746">
    <property type="term" value="F:acyltransferase activity"/>
    <property type="evidence" value="ECO:0007669"/>
    <property type="project" value="UniProtKB-KW"/>
</dbReference>
<keyword evidence="7" id="KW-0808">Transferase</keyword>
<dbReference type="InterPro" id="IPR024194">
    <property type="entry name" value="Ac/AlaTfrase_AlgI/DltB"/>
</dbReference>
<feature type="transmembrane region" description="Helical" evidence="8">
    <location>
        <begin position="444"/>
        <end position="460"/>
    </location>
</feature>
<name>A0A418PWB3_9BACT</name>
<keyword evidence="3 7" id="KW-1003">Cell membrane</keyword>
<feature type="transmembrane region" description="Helical" evidence="8">
    <location>
        <begin position="28"/>
        <end position="44"/>
    </location>
</feature>
<reference evidence="9 10" key="1">
    <citation type="submission" date="2018-09" db="EMBL/GenBank/DDBJ databases">
        <authorList>
            <person name="Wang X."/>
            <person name="Du Z."/>
        </authorList>
    </citation>
    <scope>NUCLEOTIDE SEQUENCE [LARGE SCALE GENOMIC DNA]</scope>
    <source>
        <strain evidence="9 10">N3</strain>
    </source>
</reference>
<keyword evidence="6 7" id="KW-0472">Membrane</keyword>
<dbReference type="PANTHER" id="PTHR13285">
    <property type="entry name" value="ACYLTRANSFERASE"/>
    <property type="match status" value="1"/>
</dbReference>
<dbReference type="PIRSF" id="PIRSF500217">
    <property type="entry name" value="AlgI"/>
    <property type="match status" value="1"/>
</dbReference>
<keyword evidence="5 8" id="KW-1133">Transmembrane helix</keyword>
<organism evidence="9 10">
    <name type="scientific">Algoriphagus lacus</name>
    <dbReference type="NCBI Taxonomy" id="2056311"/>
    <lineage>
        <taxon>Bacteria</taxon>
        <taxon>Pseudomonadati</taxon>
        <taxon>Bacteroidota</taxon>
        <taxon>Cytophagia</taxon>
        <taxon>Cytophagales</taxon>
        <taxon>Cyclobacteriaceae</taxon>
        <taxon>Algoriphagus</taxon>
    </lineage>
</organism>
<dbReference type="AlphaFoldDB" id="A0A418PWB3"/>
<dbReference type="RefSeq" id="WP_119475825.1">
    <property type="nucleotide sequence ID" value="NZ_QXML01000001.1"/>
</dbReference>
<dbReference type="Proteomes" id="UP000283522">
    <property type="component" value="Unassembled WGS sequence"/>
</dbReference>
<dbReference type="Pfam" id="PF03062">
    <property type="entry name" value="MBOAT"/>
    <property type="match status" value="1"/>
</dbReference>
<dbReference type="InterPro" id="IPR051085">
    <property type="entry name" value="MB_O-acyltransferase"/>
</dbReference>
<dbReference type="OrthoDB" id="9805788at2"/>
<feature type="transmembrane region" description="Helical" evidence="8">
    <location>
        <begin position="186"/>
        <end position="203"/>
    </location>
</feature>
<feature type="transmembrane region" description="Helical" evidence="8">
    <location>
        <begin position="78"/>
        <end position="99"/>
    </location>
</feature>
<dbReference type="InterPro" id="IPR004299">
    <property type="entry name" value="MBOAT_fam"/>
</dbReference>
<feature type="transmembrane region" description="Helical" evidence="8">
    <location>
        <begin position="413"/>
        <end position="432"/>
    </location>
</feature>
<dbReference type="PIRSF" id="PIRSF016636">
    <property type="entry name" value="AlgI_DltB"/>
    <property type="match status" value="1"/>
</dbReference>
<evidence type="ECO:0000256" key="8">
    <source>
        <dbReference type="SAM" id="Phobius"/>
    </source>
</evidence>
<keyword evidence="10" id="KW-1185">Reference proteome</keyword>
<evidence type="ECO:0000256" key="1">
    <source>
        <dbReference type="ARBA" id="ARBA00004651"/>
    </source>
</evidence>
<dbReference type="InterPro" id="IPR028362">
    <property type="entry name" value="AlgI"/>
</dbReference>
<evidence type="ECO:0000313" key="10">
    <source>
        <dbReference type="Proteomes" id="UP000283522"/>
    </source>
</evidence>
<sequence>MLFNSIEFAIFLPIVFALYWLFNKYHRVQLWILLLASYLFYGWWDWRFLGLIALSSFIDFFIGIGLGQTDDPKRRKLLLGASLVANLGLLGFFKYFNFFTEAFVDAFSLFGMSLEKSRLDIILPVGISFYTFQTLSYTFDVYKKQLTPTKDVLAFLGFVSFFPQLVAGPIERASHLLGQFYTPRKFNYSLAVSGVRLIVWGLFKKVVIADNAAILVDEIFTNYQDQNSLSLILGSVLFALQIYGDFSGYSDIAIGLSRMFGFDLMMNFRFPYLAQNINDFWKRWHISLSTWFRDYVYIPLGGSRGSIAFSVRNVMIIFLVSGFWHGANWNFLAWGAIHGLMYVPFFINKAHQNLHQDSFWLKLPRIFLTFSVVCLAWVFFRADSLGQALDYLGHIWSNEGAGNFIFSQTKRTIIFAVVAFFSLFMLGTEAFFENKQKSEVLLPSKYLLILALSIIFFGAFKNHESFIYFQF</sequence>
<feature type="transmembrane region" description="Helical" evidence="8">
    <location>
        <begin position="6"/>
        <end position="21"/>
    </location>
</feature>
<dbReference type="GO" id="GO:0005886">
    <property type="term" value="C:plasma membrane"/>
    <property type="evidence" value="ECO:0007669"/>
    <property type="project" value="UniProtKB-SubCell"/>
</dbReference>
<keyword evidence="7" id="KW-0012">Acyltransferase</keyword>
<evidence type="ECO:0000256" key="5">
    <source>
        <dbReference type="ARBA" id="ARBA00022989"/>
    </source>
</evidence>
<evidence type="ECO:0000256" key="3">
    <source>
        <dbReference type="ARBA" id="ARBA00022475"/>
    </source>
</evidence>
<accession>A0A418PWB3</accession>
<dbReference type="GO" id="GO:0042121">
    <property type="term" value="P:alginic acid biosynthetic process"/>
    <property type="evidence" value="ECO:0007669"/>
    <property type="project" value="InterPro"/>
</dbReference>
<protein>
    <submittedName>
        <fullName evidence="9">MBOAT family protein</fullName>
    </submittedName>
</protein>
<evidence type="ECO:0000256" key="7">
    <source>
        <dbReference type="PIRNR" id="PIRNR016636"/>
    </source>
</evidence>
<feature type="transmembrane region" description="Helical" evidence="8">
    <location>
        <begin position="359"/>
        <end position="380"/>
    </location>
</feature>
<dbReference type="EMBL" id="QXML01000001">
    <property type="protein sequence ID" value="RIW18346.1"/>
    <property type="molecule type" value="Genomic_DNA"/>
</dbReference>
<evidence type="ECO:0000313" key="9">
    <source>
        <dbReference type="EMBL" id="RIW18346.1"/>
    </source>
</evidence>
<evidence type="ECO:0000256" key="6">
    <source>
        <dbReference type="ARBA" id="ARBA00023136"/>
    </source>
</evidence>
<dbReference type="PANTHER" id="PTHR13285:SF18">
    <property type="entry name" value="PROTEIN-CYSTEINE N-PALMITOYLTRANSFERASE RASP"/>
    <property type="match status" value="1"/>
</dbReference>
<evidence type="ECO:0000256" key="4">
    <source>
        <dbReference type="ARBA" id="ARBA00022692"/>
    </source>
</evidence>
<keyword evidence="4 8" id="KW-0812">Transmembrane</keyword>
<comment type="similarity">
    <text evidence="2 7">Belongs to the membrane-bound acyltransferase family.</text>
</comment>
<feature type="transmembrane region" description="Helical" evidence="8">
    <location>
        <begin position="50"/>
        <end position="66"/>
    </location>
</feature>
<feature type="transmembrane region" description="Helical" evidence="8">
    <location>
        <begin position="119"/>
        <end position="139"/>
    </location>
</feature>
<comment type="caution">
    <text evidence="9">The sequence shown here is derived from an EMBL/GenBank/DDBJ whole genome shotgun (WGS) entry which is preliminary data.</text>
</comment>
<comment type="subcellular location">
    <subcellularLocation>
        <location evidence="1">Cell membrane</location>
        <topology evidence="1">Multi-pass membrane protein</topology>
    </subcellularLocation>
</comment>
<feature type="transmembrane region" description="Helical" evidence="8">
    <location>
        <begin position="151"/>
        <end position="170"/>
    </location>
</feature>
<evidence type="ECO:0000256" key="2">
    <source>
        <dbReference type="ARBA" id="ARBA00010323"/>
    </source>
</evidence>